<keyword evidence="4 5" id="KW-0472">Membrane</keyword>
<comment type="subcellular location">
    <subcellularLocation>
        <location evidence="1">Membrane</location>
        <topology evidence="1">Multi-pass membrane protein</topology>
    </subcellularLocation>
</comment>
<evidence type="ECO:0000313" key="7">
    <source>
        <dbReference type="EMBL" id="MCM8748174.1"/>
    </source>
</evidence>
<dbReference type="GO" id="GO:0055085">
    <property type="term" value="P:transmembrane transport"/>
    <property type="evidence" value="ECO:0007669"/>
    <property type="project" value="InterPro"/>
</dbReference>
<evidence type="ECO:0000256" key="5">
    <source>
        <dbReference type="SAM" id="Phobius"/>
    </source>
</evidence>
<dbReference type="Gene3D" id="1.20.1740.10">
    <property type="entry name" value="Amino acid/polyamine transporter I"/>
    <property type="match status" value="1"/>
</dbReference>
<dbReference type="AlphaFoldDB" id="A0AA41W9G8"/>
<evidence type="ECO:0000256" key="1">
    <source>
        <dbReference type="ARBA" id="ARBA00004141"/>
    </source>
</evidence>
<dbReference type="Proteomes" id="UP001165306">
    <property type="component" value="Unassembled WGS sequence"/>
</dbReference>
<keyword evidence="2 5" id="KW-0812">Transmembrane</keyword>
<gene>
    <name evidence="7" type="ORF">NET02_03365</name>
</gene>
<dbReference type="PANTHER" id="PTHR42770">
    <property type="entry name" value="AMINO ACID TRANSPORTER-RELATED"/>
    <property type="match status" value="1"/>
</dbReference>
<evidence type="ECO:0000256" key="4">
    <source>
        <dbReference type="ARBA" id="ARBA00023136"/>
    </source>
</evidence>
<dbReference type="Pfam" id="PF00324">
    <property type="entry name" value="AA_permease"/>
    <property type="match status" value="1"/>
</dbReference>
<feature type="transmembrane region" description="Helical" evidence="5">
    <location>
        <begin position="34"/>
        <end position="54"/>
    </location>
</feature>
<name>A0AA41W9G8_9BACT</name>
<evidence type="ECO:0000256" key="2">
    <source>
        <dbReference type="ARBA" id="ARBA00022692"/>
    </source>
</evidence>
<dbReference type="GO" id="GO:0016020">
    <property type="term" value="C:membrane"/>
    <property type="evidence" value="ECO:0007669"/>
    <property type="project" value="UniProtKB-SubCell"/>
</dbReference>
<evidence type="ECO:0000259" key="6">
    <source>
        <dbReference type="Pfam" id="PF00324"/>
    </source>
</evidence>
<evidence type="ECO:0000256" key="3">
    <source>
        <dbReference type="ARBA" id="ARBA00022989"/>
    </source>
</evidence>
<reference evidence="7" key="1">
    <citation type="submission" date="2022-06" db="EMBL/GenBank/DDBJ databases">
        <title>CFH 74404 Thermomicrobiaceae sp.</title>
        <authorList>
            <person name="Ming H."/>
            <person name="Li W.-J."/>
            <person name="Zhao Z."/>
        </authorList>
    </citation>
    <scope>NUCLEOTIDE SEQUENCE</scope>
    <source>
        <strain evidence="7">CFH 74404</strain>
    </source>
</reference>
<keyword evidence="8" id="KW-1185">Reference proteome</keyword>
<protein>
    <recommendedName>
        <fullName evidence="6">Amino acid permease/ SLC12A domain-containing protein</fullName>
    </recommendedName>
</protein>
<proteinExistence type="predicted"/>
<sequence>MEQAQQRGVPAGAPRVFTRAATGLVREAGLLDALIYNVNFISIGLMVALMLLYMSSYGGVSVPLSLIFCAALALPTAATYGMLAATMPRSGGDYVYVSRVLGPAFGMMSNWNTTGTGSLVG</sequence>
<evidence type="ECO:0000313" key="8">
    <source>
        <dbReference type="Proteomes" id="UP001165306"/>
    </source>
</evidence>
<feature type="domain" description="Amino acid permease/ SLC12A" evidence="6">
    <location>
        <begin position="41"/>
        <end position="113"/>
    </location>
</feature>
<dbReference type="RefSeq" id="WP_284055958.1">
    <property type="nucleotide sequence ID" value="NZ_JAMSLR010000002.1"/>
</dbReference>
<keyword evidence="3 5" id="KW-1133">Transmembrane helix</keyword>
<dbReference type="PANTHER" id="PTHR42770:SF7">
    <property type="entry name" value="MEMBRANE PROTEIN"/>
    <property type="match status" value="1"/>
</dbReference>
<feature type="transmembrane region" description="Helical" evidence="5">
    <location>
        <begin position="60"/>
        <end position="83"/>
    </location>
</feature>
<comment type="caution">
    <text evidence="7">The sequence shown here is derived from an EMBL/GenBank/DDBJ whole genome shotgun (WGS) entry which is preliminary data.</text>
</comment>
<organism evidence="7 8">
    <name type="scientific">Thermalbibacter longus</name>
    <dbReference type="NCBI Taxonomy" id="2951981"/>
    <lineage>
        <taxon>Bacteria</taxon>
        <taxon>Pseudomonadati</taxon>
        <taxon>Thermomicrobiota</taxon>
        <taxon>Thermomicrobia</taxon>
        <taxon>Thermomicrobiales</taxon>
        <taxon>Thermomicrobiaceae</taxon>
        <taxon>Thermalbibacter</taxon>
    </lineage>
</organism>
<accession>A0AA41W9G8</accession>
<dbReference type="InterPro" id="IPR050367">
    <property type="entry name" value="APC_superfamily"/>
</dbReference>
<dbReference type="InterPro" id="IPR004841">
    <property type="entry name" value="AA-permease/SLC12A_dom"/>
</dbReference>
<dbReference type="EMBL" id="JAMSLR010000002">
    <property type="protein sequence ID" value="MCM8748174.1"/>
    <property type="molecule type" value="Genomic_DNA"/>
</dbReference>